<dbReference type="Pfam" id="PF13505">
    <property type="entry name" value="OMP_b-brl"/>
    <property type="match status" value="1"/>
</dbReference>
<keyword evidence="4" id="KW-1185">Reference proteome</keyword>
<dbReference type="EMBL" id="VFIY01000005">
    <property type="protein sequence ID" value="TPD61587.1"/>
    <property type="molecule type" value="Genomic_DNA"/>
</dbReference>
<dbReference type="OrthoDB" id="8222426at2"/>
<evidence type="ECO:0000259" key="2">
    <source>
        <dbReference type="Pfam" id="PF13505"/>
    </source>
</evidence>
<evidence type="ECO:0000313" key="3">
    <source>
        <dbReference type="EMBL" id="TPD61587.1"/>
    </source>
</evidence>
<proteinExistence type="predicted"/>
<evidence type="ECO:0000256" key="1">
    <source>
        <dbReference type="ARBA" id="ARBA00022729"/>
    </source>
</evidence>
<gene>
    <name evidence="3" type="ORF">FIV46_05095</name>
</gene>
<feature type="domain" description="Outer membrane protein beta-barrel" evidence="2">
    <location>
        <begin position="68"/>
        <end position="253"/>
    </location>
</feature>
<accession>A0A501PNB5</accession>
<protein>
    <submittedName>
        <fullName evidence="3">Porin family protein</fullName>
    </submittedName>
</protein>
<dbReference type="AlphaFoldDB" id="A0A501PNB5"/>
<dbReference type="Gene3D" id="2.40.160.20">
    <property type="match status" value="1"/>
</dbReference>
<organism evidence="3 4">
    <name type="scientific">Emcibacter nanhaiensis</name>
    <dbReference type="NCBI Taxonomy" id="1505037"/>
    <lineage>
        <taxon>Bacteria</taxon>
        <taxon>Pseudomonadati</taxon>
        <taxon>Pseudomonadota</taxon>
        <taxon>Alphaproteobacteria</taxon>
        <taxon>Emcibacterales</taxon>
        <taxon>Emcibacteraceae</taxon>
        <taxon>Emcibacter</taxon>
    </lineage>
</organism>
<dbReference type="InterPro" id="IPR027385">
    <property type="entry name" value="Beta-barrel_OMP"/>
</dbReference>
<name>A0A501PNB5_9PROT</name>
<evidence type="ECO:0000313" key="4">
    <source>
        <dbReference type="Proteomes" id="UP000319148"/>
    </source>
</evidence>
<dbReference type="SUPFAM" id="SSF56925">
    <property type="entry name" value="OMPA-like"/>
    <property type="match status" value="1"/>
</dbReference>
<sequence length="275" mass="29763">MGFDRKSQVLTAGSRNFLFHDRQKNVIWTQFRRRGLSDCDPARIKKQREMELSMSDFFKKLLVIAGIAATTPLLSSPAQAGMDGTPFDGFFIGLRADYYKETANTAYEQITGDDDSTFNGVTGEDSGNGFAGGFYGGYGLSFGPVYTSLEAGWGISGGASDATDGTSSFGVKASNSFDINGRVGFPVGERFLIYGLGGYAATKFNPRGFDSAEGDRLNGFRYGGGLEIGLIEDIALRVEYTRAEYGSLTITQGVDQFTFDPSEQRISVGIVLHMN</sequence>
<keyword evidence="1" id="KW-0732">Signal</keyword>
<dbReference type="InterPro" id="IPR011250">
    <property type="entry name" value="OMP/PagP_B-barrel"/>
</dbReference>
<comment type="caution">
    <text evidence="3">The sequence shown here is derived from an EMBL/GenBank/DDBJ whole genome shotgun (WGS) entry which is preliminary data.</text>
</comment>
<reference evidence="4" key="1">
    <citation type="submission" date="2019-06" db="EMBL/GenBank/DDBJ databases">
        <title>The complete genome of Emcibacter congregatus ZYLT.</title>
        <authorList>
            <person name="Zhao Z."/>
        </authorList>
    </citation>
    <scope>NUCLEOTIDE SEQUENCE [LARGE SCALE GENOMIC DNA]</scope>
    <source>
        <strain evidence="4">MCCC 1A06723</strain>
    </source>
</reference>
<dbReference type="Proteomes" id="UP000319148">
    <property type="component" value="Unassembled WGS sequence"/>
</dbReference>